<gene>
    <name evidence="1" type="ORF">DXD79_10445</name>
</gene>
<dbReference type="EMBL" id="QSON01000004">
    <property type="protein sequence ID" value="RGJ05308.1"/>
    <property type="molecule type" value="Genomic_DNA"/>
</dbReference>
<dbReference type="GO" id="GO:0016740">
    <property type="term" value="F:transferase activity"/>
    <property type="evidence" value="ECO:0007669"/>
    <property type="project" value="UniProtKB-KW"/>
</dbReference>
<reference evidence="1 2" key="1">
    <citation type="submission" date="2018-08" db="EMBL/GenBank/DDBJ databases">
        <title>A genome reference for cultivated species of the human gut microbiota.</title>
        <authorList>
            <person name="Zou Y."/>
            <person name="Xue W."/>
            <person name="Luo G."/>
        </authorList>
    </citation>
    <scope>NUCLEOTIDE SEQUENCE [LARGE SCALE GENOMIC DNA]</scope>
    <source>
        <strain evidence="1 2">TM09-12</strain>
    </source>
</reference>
<dbReference type="AlphaFoldDB" id="A0A374P8P3"/>
<accession>A0A374P8P3</accession>
<dbReference type="Pfam" id="PF10127">
    <property type="entry name" value="RlaP"/>
    <property type="match status" value="1"/>
</dbReference>
<evidence type="ECO:0000313" key="2">
    <source>
        <dbReference type="Proteomes" id="UP000263014"/>
    </source>
</evidence>
<protein>
    <submittedName>
        <fullName evidence="1">Nucleotidyltransferase</fullName>
    </submittedName>
</protein>
<evidence type="ECO:0000313" key="1">
    <source>
        <dbReference type="EMBL" id="RGJ05308.1"/>
    </source>
</evidence>
<sequence length="355" mass="42104">MSETEQHLTEQHLTEQHLTEQLLAQPQYGFLKTDPHLGKHIILLGLAGSYAYGTNQENSDIDVRGVTLNRRSDLIGMTSYDQYTDKNTDTVIYAFNKIIRLLLECNPNTCELLGLNEEHYLYLSPIGRELLDNRRLFLSRRAIQSFGGYADQQLRRLQNALARDRMASEERERHIYNSVKNAMYEFKERYRITDYGSLNIYIDEAENPEMDTEIFLDALVSHYPLRDYRNIWGEMNNIVKEYDKIGKRNRKKDDNHLNKHAMHLIRLFMMAIDILEKEDIITYRKDEHELLMKIRRGEFQKEDGTYRTEFYEILADYEKRLHEAAANTSLPEEPDYERVQEFVMSVNERVVRDEI</sequence>
<comment type="caution">
    <text evidence="1">The sequence shown here is derived from an EMBL/GenBank/DDBJ whole genome shotgun (WGS) entry which is preliminary data.</text>
</comment>
<keyword evidence="1" id="KW-0808">Transferase</keyword>
<dbReference type="PANTHER" id="PTHR34817">
    <property type="entry name" value="NUCLEOTIDYLTRANSFERASE"/>
    <property type="match status" value="1"/>
</dbReference>
<dbReference type="InterPro" id="IPR018775">
    <property type="entry name" value="RlaP"/>
</dbReference>
<dbReference type="PANTHER" id="PTHR34817:SF1">
    <property type="entry name" value="NUCLEOTIDYLTRANSFERASE"/>
    <property type="match status" value="1"/>
</dbReference>
<proteinExistence type="predicted"/>
<dbReference type="Proteomes" id="UP000263014">
    <property type="component" value="Unassembled WGS sequence"/>
</dbReference>
<name>A0A374P8P3_9FIRM</name>
<dbReference type="RefSeq" id="WP_117631095.1">
    <property type="nucleotide sequence ID" value="NZ_QSON01000004.1"/>
</dbReference>
<organism evidence="1 2">
    <name type="scientific">Hungatella hathewayi</name>
    <dbReference type="NCBI Taxonomy" id="154046"/>
    <lineage>
        <taxon>Bacteria</taxon>
        <taxon>Bacillati</taxon>
        <taxon>Bacillota</taxon>
        <taxon>Clostridia</taxon>
        <taxon>Lachnospirales</taxon>
        <taxon>Lachnospiraceae</taxon>
        <taxon>Hungatella</taxon>
    </lineage>
</organism>